<comment type="caution">
    <text evidence="3">The sequence shown here is derived from an EMBL/GenBank/DDBJ whole genome shotgun (WGS) entry which is preliminary data.</text>
</comment>
<dbReference type="Proteomes" id="UP000252187">
    <property type="component" value="Unassembled WGS sequence"/>
</dbReference>
<reference evidence="2 5" key="2">
    <citation type="submission" date="2023-07" db="EMBL/GenBank/DDBJ databases">
        <title>Strategy for survival of the halotoleranting strain Dietzia MX2 from the Yakshinskoe mineral salts deposit.</title>
        <authorList>
            <person name="Kharitonova M.A."/>
            <person name="Kupriyanova-Ashina F.G."/>
            <person name="Shakirov T.R."/>
            <person name="Vafina M.S."/>
            <person name="Ilinskaya O.N."/>
        </authorList>
    </citation>
    <scope>NUCLEOTIDE SEQUENCE [LARGE SCALE GENOMIC DNA]</scope>
    <source>
        <strain evidence="2 5">MX2</strain>
    </source>
</reference>
<keyword evidence="5" id="KW-1185">Reference proteome</keyword>
<dbReference type="Gene3D" id="3.10.450.50">
    <property type="match status" value="1"/>
</dbReference>
<dbReference type="Pfam" id="PF17775">
    <property type="entry name" value="YchJ_M-like"/>
    <property type="match status" value="1"/>
</dbReference>
<dbReference type="InterPro" id="IPR048469">
    <property type="entry name" value="YchJ-like_M"/>
</dbReference>
<sequence length="127" mass="13939">MSACPCGSGDGFGTCCGPFVEDGLPARTAERLMRSRYTAFVLGHTDHLWRTWHPRTRPPTVEASDVEWTGLTVVEVVAGDEGDDDGVVEFEARYTGPEGPTVMRERSLFERRGGRWTYLTGSDPAGD</sequence>
<dbReference type="SUPFAM" id="SSF54427">
    <property type="entry name" value="NTF2-like"/>
    <property type="match status" value="1"/>
</dbReference>
<protein>
    <submittedName>
        <fullName evidence="2">YchJ family metal-binding protein</fullName>
    </submittedName>
    <submittedName>
        <fullName evidence="3">Zinc chelation protein SecC</fullName>
    </submittedName>
</protein>
<feature type="domain" description="YchJ-like middle NTF2-like" evidence="1">
    <location>
        <begin position="28"/>
        <end position="121"/>
    </location>
</feature>
<dbReference type="RefSeq" id="WP_067715806.1">
    <property type="nucleotide sequence ID" value="NZ_JAUHTB010000021.1"/>
</dbReference>
<dbReference type="AlphaFoldDB" id="A0A365PDY7"/>
<evidence type="ECO:0000259" key="1">
    <source>
        <dbReference type="Pfam" id="PF17775"/>
    </source>
</evidence>
<dbReference type="EMBL" id="QNTT01000001">
    <property type="protein sequence ID" value="RBA40986.1"/>
    <property type="molecule type" value="Genomic_DNA"/>
</dbReference>
<name>A0A365PDY7_9ACTN</name>
<evidence type="ECO:0000313" key="5">
    <source>
        <dbReference type="Proteomes" id="UP001172702"/>
    </source>
</evidence>
<dbReference type="InterPro" id="IPR032710">
    <property type="entry name" value="NTF2-like_dom_sf"/>
</dbReference>
<gene>
    <name evidence="3" type="ORF">DQ226_00190</name>
    <name evidence="2" type="ORF">QYF62_14700</name>
</gene>
<reference evidence="3 4" key="1">
    <citation type="submission" date="2018-06" db="EMBL/GenBank/DDBJ databases">
        <title>Whole genome sequencing of four bacterial strains from South Shetland trench revealing bio-synthetic gene clusters.</title>
        <authorList>
            <person name="Abdel-Mageed W.M."/>
            <person name="Lehri B."/>
            <person name="Jarmusch S.A."/>
            <person name="Miranda K."/>
            <person name="Goodfellow M."/>
            <person name="Jaspars M."/>
            <person name="Karlyshev A.V."/>
        </authorList>
    </citation>
    <scope>NUCLEOTIDE SEQUENCE [LARGE SCALE GENOMIC DNA]</scope>
    <source>
        <strain evidence="3 4">SST1</strain>
    </source>
</reference>
<evidence type="ECO:0000313" key="4">
    <source>
        <dbReference type="Proteomes" id="UP000252187"/>
    </source>
</evidence>
<proteinExistence type="predicted"/>
<dbReference type="Pfam" id="PF02810">
    <property type="entry name" value="SEC-C"/>
    <property type="match status" value="1"/>
</dbReference>
<accession>A0A365PDY7</accession>
<evidence type="ECO:0000313" key="3">
    <source>
        <dbReference type="EMBL" id="RBA40986.1"/>
    </source>
</evidence>
<dbReference type="InterPro" id="IPR004027">
    <property type="entry name" value="SEC_C_motif"/>
</dbReference>
<organism evidence="3 4">
    <name type="scientific">Dietzia maris</name>
    <dbReference type="NCBI Taxonomy" id="37915"/>
    <lineage>
        <taxon>Bacteria</taxon>
        <taxon>Bacillati</taxon>
        <taxon>Actinomycetota</taxon>
        <taxon>Actinomycetes</taxon>
        <taxon>Mycobacteriales</taxon>
        <taxon>Dietziaceae</taxon>
        <taxon>Dietzia</taxon>
    </lineage>
</organism>
<dbReference type="Proteomes" id="UP001172702">
    <property type="component" value="Unassembled WGS sequence"/>
</dbReference>
<dbReference type="EMBL" id="JAUHTB010000021">
    <property type="protein sequence ID" value="MDN4507296.1"/>
    <property type="molecule type" value="Genomic_DNA"/>
</dbReference>
<evidence type="ECO:0000313" key="2">
    <source>
        <dbReference type="EMBL" id="MDN4507296.1"/>
    </source>
</evidence>